<name>A0A813GZA8_POLGL</name>
<protein>
    <submittedName>
        <fullName evidence="1">Uncharacterized protein</fullName>
    </submittedName>
</protein>
<reference evidence="1" key="1">
    <citation type="submission" date="2021-02" db="EMBL/GenBank/DDBJ databases">
        <authorList>
            <person name="Dougan E. K."/>
            <person name="Rhodes N."/>
            <person name="Thang M."/>
            <person name="Chan C."/>
        </authorList>
    </citation>
    <scope>NUCLEOTIDE SEQUENCE</scope>
</reference>
<comment type="caution">
    <text evidence="1">The sequence shown here is derived from an EMBL/GenBank/DDBJ whole genome shotgun (WGS) entry which is preliminary data.</text>
</comment>
<gene>
    <name evidence="1" type="ORF">PGLA1383_LOCUS46922</name>
</gene>
<dbReference type="Proteomes" id="UP000654075">
    <property type="component" value="Unassembled WGS sequence"/>
</dbReference>
<feature type="non-terminal residue" evidence="1">
    <location>
        <position position="1"/>
    </location>
</feature>
<sequence>NSAPYDTYNLNTPIAGLPSPNYKVCWAHAPGIVGGKELYRVPLGLLTVNGPNQVSQECTLGLDCVITLSGTGLVATNQVFIIDDGSSCGDASPTLAAFSGVTNPQQTEVASPGTFSMGIPRTTSAGPGVNYKVCWAHNPSSSADFKVLLGTFKMNGPEREGEDITCTMGLSCSFLLTGVNLVSTNRIMVTKLTDTCGQAVLNVVSFTGVTNPLLATGPGANGFDLGVPTFGMPG</sequence>
<evidence type="ECO:0000313" key="2">
    <source>
        <dbReference type="Proteomes" id="UP000654075"/>
    </source>
</evidence>
<dbReference type="AlphaFoldDB" id="A0A813GZA8"/>
<accession>A0A813GZA8</accession>
<proteinExistence type="predicted"/>
<keyword evidence="2" id="KW-1185">Reference proteome</keyword>
<feature type="non-terminal residue" evidence="1">
    <location>
        <position position="234"/>
    </location>
</feature>
<evidence type="ECO:0000313" key="1">
    <source>
        <dbReference type="EMBL" id="CAE8630678.1"/>
    </source>
</evidence>
<dbReference type="EMBL" id="CAJNNV010029926">
    <property type="protein sequence ID" value="CAE8630678.1"/>
    <property type="molecule type" value="Genomic_DNA"/>
</dbReference>
<organism evidence="1 2">
    <name type="scientific">Polarella glacialis</name>
    <name type="common">Dinoflagellate</name>
    <dbReference type="NCBI Taxonomy" id="89957"/>
    <lineage>
        <taxon>Eukaryota</taxon>
        <taxon>Sar</taxon>
        <taxon>Alveolata</taxon>
        <taxon>Dinophyceae</taxon>
        <taxon>Suessiales</taxon>
        <taxon>Suessiaceae</taxon>
        <taxon>Polarella</taxon>
    </lineage>
</organism>